<dbReference type="AlphaFoldDB" id="A0A0E2D698"/>
<reference evidence="2 3" key="1">
    <citation type="submission" date="2012-10" db="EMBL/GenBank/DDBJ databases">
        <authorList>
            <person name="Harkins D.M."/>
            <person name="Durkin A.S."/>
            <person name="Brinkac L.M."/>
            <person name="Haft D.H."/>
            <person name="Selengut J.D."/>
            <person name="Sanka R."/>
            <person name="DePew J."/>
            <person name="Purushe J."/>
            <person name="Chanthongthip A."/>
            <person name="Lattana O."/>
            <person name="Phetsouvanh R."/>
            <person name="Newton P.N."/>
            <person name="Vinetz J.M."/>
            <person name="Sutton G.G."/>
            <person name="Nierman W.C."/>
            <person name="Fouts D.E."/>
        </authorList>
    </citation>
    <scope>NUCLEOTIDE SEQUENCE [LARGE SCALE GENOMIC DNA]</scope>
    <source>
        <strain evidence="2 3">UI 12758</strain>
    </source>
</reference>
<comment type="caution">
    <text evidence="2">The sequence shown here is derived from an EMBL/GenBank/DDBJ whole genome shotgun (WGS) entry which is preliminary data.</text>
</comment>
<dbReference type="SUPFAM" id="SSF88874">
    <property type="entry name" value="Receptor-binding domain of short tail fibre protein gp12"/>
    <property type="match status" value="1"/>
</dbReference>
<accession>A0A0E2D698</accession>
<organism evidence="2 3">
    <name type="scientific">Leptospira interrogans str. UI 12758</name>
    <dbReference type="NCBI Taxonomy" id="1049938"/>
    <lineage>
        <taxon>Bacteria</taxon>
        <taxon>Pseudomonadati</taxon>
        <taxon>Spirochaetota</taxon>
        <taxon>Spirochaetia</taxon>
        <taxon>Leptospirales</taxon>
        <taxon>Leptospiraceae</taxon>
        <taxon>Leptospira</taxon>
    </lineage>
</organism>
<sequence length="302" mass="32123">MAFNNILTRFWDRTTPRDGLLLQAEFQRLLDNDIFLKSGVDSNSNNITNLTNLINSLLIPLGGVVEDNFDQLSNSNFLHVNGQSISRATFSTLWNLVHKTVTGIAPATDRISVTAHGFVEGQLIKFAFTGGGVTALINYYVRNPTTNDFQISLTSAGTILDLTSSQTGDIITNAEYGFGDGSTTFNVPDRRGIFARGAGVHGSRPKAAGGNYDGGAVGYAGQDQLFRHVHELWLNDNNNTIGGTTAYSSGAGPNTPSSASANGASPGYSLRSVIADGPNGTPRAGDENTPAYVAVKYKVRVL</sequence>
<evidence type="ECO:0000313" key="2">
    <source>
        <dbReference type="EMBL" id="EKR55080.1"/>
    </source>
</evidence>
<gene>
    <name evidence="2" type="ORF">LEP1GSC105_3755</name>
</gene>
<name>A0A0E2D698_LEPIR</name>
<dbReference type="RefSeq" id="WP_000885270.1">
    <property type="nucleotide sequence ID" value="NZ_AHNR02000040.1"/>
</dbReference>
<evidence type="ECO:0008006" key="4">
    <source>
        <dbReference type="Google" id="ProtNLM"/>
    </source>
</evidence>
<dbReference type="Proteomes" id="UP000001340">
    <property type="component" value="Unassembled WGS sequence"/>
</dbReference>
<protein>
    <recommendedName>
        <fullName evidence="4">Phage tail protein</fullName>
    </recommendedName>
</protein>
<feature type="region of interest" description="Disordered" evidence="1">
    <location>
        <begin position="245"/>
        <end position="265"/>
    </location>
</feature>
<feature type="compositionally biased region" description="Low complexity" evidence="1">
    <location>
        <begin position="253"/>
        <end position="265"/>
    </location>
</feature>
<proteinExistence type="predicted"/>
<evidence type="ECO:0000256" key="1">
    <source>
        <dbReference type="SAM" id="MobiDB-lite"/>
    </source>
</evidence>
<dbReference type="EMBL" id="AHNR02000040">
    <property type="protein sequence ID" value="EKR55080.1"/>
    <property type="molecule type" value="Genomic_DNA"/>
</dbReference>
<evidence type="ECO:0000313" key="3">
    <source>
        <dbReference type="Proteomes" id="UP000001340"/>
    </source>
</evidence>